<sequence>MGLRTAIGEGVLERGAVHGGAAVAGQPHRAADGVGAPVEVAPAVDLLVQGGERVRSEVGREPAAVEPLQR</sequence>
<dbReference type="EMBL" id="AP035768">
    <property type="protein sequence ID" value="BFO19350.1"/>
    <property type="molecule type" value="Genomic_DNA"/>
</dbReference>
<protein>
    <submittedName>
        <fullName evidence="1">Uncharacterized protein</fullName>
    </submittedName>
</protein>
<proteinExistence type="predicted"/>
<accession>A0AAT9HPL0</accession>
<reference evidence="1" key="2">
    <citation type="submission" date="2024-07" db="EMBL/GenBank/DDBJ databases">
        <title>Streptomyces haneummycinica sp. nov., a new antibiotic-producing actinobacterium isolated from marine sediment.</title>
        <authorList>
            <person name="Uemura M."/>
            <person name="Hamada M."/>
            <person name="Hirano S."/>
            <person name="Kobayashi K."/>
            <person name="Ohshiro T."/>
            <person name="Kobayashi T."/>
            <person name="Terahara T."/>
        </authorList>
    </citation>
    <scope>NUCLEOTIDE SEQUENCE</scope>
    <source>
        <strain evidence="1">KM77-8</strain>
    </source>
</reference>
<reference evidence="1" key="1">
    <citation type="submission" date="2024-06" db="EMBL/GenBank/DDBJ databases">
        <authorList>
            <consortium name="consrtm"/>
            <person name="Uemura M."/>
            <person name="Terahara T."/>
        </authorList>
    </citation>
    <scope>NUCLEOTIDE SEQUENCE</scope>
    <source>
        <strain evidence="1">KM77-8</strain>
    </source>
</reference>
<gene>
    <name evidence="1" type="ORF">SHKM778_57380</name>
</gene>
<dbReference type="AlphaFoldDB" id="A0AAT9HPL0"/>
<evidence type="ECO:0000313" key="1">
    <source>
        <dbReference type="EMBL" id="BFO19350.1"/>
    </source>
</evidence>
<name>A0AAT9HPL0_9ACTN</name>
<organism evidence="1">
    <name type="scientific">Streptomyces haneummycinicus</name>
    <dbReference type="NCBI Taxonomy" id="3074435"/>
    <lineage>
        <taxon>Bacteria</taxon>
        <taxon>Bacillati</taxon>
        <taxon>Actinomycetota</taxon>
        <taxon>Actinomycetes</taxon>
        <taxon>Kitasatosporales</taxon>
        <taxon>Streptomycetaceae</taxon>
        <taxon>Streptomyces</taxon>
    </lineage>
</organism>